<dbReference type="InterPro" id="IPR035940">
    <property type="entry name" value="CAP_sf"/>
</dbReference>
<dbReference type="EMBL" id="JASMQC010000025">
    <property type="protein sequence ID" value="KAK1934531.1"/>
    <property type="molecule type" value="Genomic_DNA"/>
</dbReference>
<dbReference type="SUPFAM" id="SSF55797">
    <property type="entry name" value="PR-1-like"/>
    <property type="match status" value="1"/>
</dbReference>
<evidence type="ECO:0008006" key="4">
    <source>
        <dbReference type="Google" id="ProtNLM"/>
    </source>
</evidence>
<keyword evidence="3" id="KW-1185">Reference proteome</keyword>
<protein>
    <recommendedName>
        <fullName evidence="4">SCP domain-containing protein</fullName>
    </recommendedName>
</protein>
<evidence type="ECO:0000313" key="3">
    <source>
        <dbReference type="Proteomes" id="UP001259832"/>
    </source>
</evidence>
<accession>A0AAD9G9W1</accession>
<keyword evidence="1" id="KW-0732">Signal</keyword>
<sequence>MVPLLIWFVVSLGLAQAWMRGSDGRAQWDYECCFEGLELLSLESEPSSRCAELCLAEESCSHWTWTSEGGGTCELKQGATNGVLPHAKYLCGYLPTRFAPDGSKAFDLGLHLPEKREENDFITDKEVETALRMLNSFRTKRGKSKLTLDARLILSAKEFATTCRDVPFTTSMELGEGYEFFPSLPPSLPPRGFNGEMHAVSVAAPLDSSVKHAIEWWTSAVDPKTGTKPFFLNDVAVAGLAKSTDNSCKSSTINSPASIVWTLLLAKSD</sequence>
<proteinExistence type="predicted"/>
<reference evidence="2" key="1">
    <citation type="submission" date="2023-08" db="EMBL/GenBank/DDBJ databases">
        <title>Reference Genome Resource for the Citrus Pathogen Phytophthora citrophthora.</title>
        <authorList>
            <person name="Moller H."/>
            <person name="Coetzee B."/>
            <person name="Rose L.J."/>
            <person name="Van Niekerk J.M."/>
        </authorList>
    </citation>
    <scope>NUCLEOTIDE SEQUENCE</scope>
    <source>
        <strain evidence="2">STE-U-9442</strain>
    </source>
</reference>
<feature type="signal peptide" evidence="1">
    <location>
        <begin position="1"/>
        <end position="17"/>
    </location>
</feature>
<name>A0AAD9G9W1_9STRA</name>
<gene>
    <name evidence="2" type="ORF">P3T76_011140</name>
</gene>
<dbReference type="AlphaFoldDB" id="A0AAD9G9W1"/>
<dbReference type="Proteomes" id="UP001259832">
    <property type="component" value="Unassembled WGS sequence"/>
</dbReference>
<dbReference type="Gene3D" id="3.50.4.10">
    <property type="entry name" value="Hepatocyte Growth Factor"/>
    <property type="match status" value="1"/>
</dbReference>
<comment type="caution">
    <text evidence="2">The sequence shown here is derived from an EMBL/GenBank/DDBJ whole genome shotgun (WGS) entry which is preliminary data.</text>
</comment>
<organism evidence="2 3">
    <name type="scientific">Phytophthora citrophthora</name>
    <dbReference type="NCBI Taxonomy" id="4793"/>
    <lineage>
        <taxon>Eukaryota</taxon>
        <taxon>Sar</taxon>
        <taxon>Stramenopiles</taxon>
        <taxon>Oomycota</taxon>
        <taxon>Peronosporomycetes</taxon>
        <taxon>Peronosporales</taxon>
        <taxon>Peronosporaceae</taxon>
        <taxon>Phytophthora</taxon>
    </lineage>
</organism>
<feature type="chain" id="PRO_5041974988" description="SCP domain-containing protein" evidence="1">
    <location>
        <begin position="18"/>
        <end position="269"/>
    </location>
</feature>
<evidence type="ECO:0000313" key="2">
    <source>
        <dbReference type="EMBL" id="KAK1934531.1"/>
    </source>
</evidence>
<evidence type="ECO:0000256" key="1">
    <source>
        <dbReference type="SAM" id="SignalP"/>
    </source>
</evidence>